<dbReference type="InterPro" id="IPR014795">
    <property type="entry name" value="TacA_1-like"/>
</dbReference>
<dbReference type="PANTHER" id="PTHR35401:SF1">
    <property type="entry name" value="CYTOPLASMIC PROTEIN"/>
    <property type="match status" value="1"/>
</dbReference>
<evidence type="ECO:0000256" key="6">
    <source>
        <dbReference type="ARBA" id="ARBA00049988"/>
    </source>
</evidence>
<sequence>MSATKSERINLRATEKQEHVLRRAAEAEDVTVSTFILGSAVEQAEKVLADRRWFEVTPEQFEEFVQLLDQPVKTEKLAALFARPSVFDAPFTLED</sequence>
<dbReference type="RefSeq" id="WP_343924950.1">
    <property type="nucleotide sequence ID" value="NZ_BAAAIR010000043.1"/>
</dbReference>
<proteinExistence type="inferred from homology"/>
<keyword evidence="5" id="KW-0804">Transcription</keyword>
<dbReference type="Proteomes" id="UP001595937">
    <property type="component" value="Unassembled WGS sequence"/>
</dbReference>
<name>A0ABW0FF54_9MICO</name>
<keyword evidence="4" id="KW-0238">DNA-binding</keyword>
<keyword evidence="2" id="KW-1277">Toxin-antitoxin system</keyword>
<evidence type="ECO:0000256" key="3">
    <source>
        <dbReference type="ARBA" id="ARBA00023015"/>
    </source>
</evidence>
<dbReference type="Pfam" id="PF08681">
    <property type="entry name" value="TacA1"/>
    <property type="match status" value="1"/>
</dbReference>
<evidence type="ECO:0000256" key="2">
    <source>
        <dbReference type="ARBA" id="ARBA00022649"/>
    </source>
</evidence>
<keyword evidence="3" id="KW-0805">Transcription regulation</keyword>
<keyword evidence="1" id="KW-0678">Repressor</keyword>
<reference evidence="8" key="1">
    <citation type="journal article" date="2019" name="Int. J. Syst. Evol. Microbiol.">
        <title>The Global Catalogue of Microorganisms (GCM) 10K type strain sequencing project: providing services to taxonomists for standard genome sequencing and annotation.</title>
        <authorList>
            <consortium name="The Broad Institute Genomics Platform"/>
            <consortium name="The Broad Institute Genome Sequencing Center for Infectious Disease"/>
            <person name="Wu L."/>
            <person name="Ma J."/>
        </authorList>
    </citation>
    <scope>NUCLEOTIDE SEQUENCE [LARGE SCALE GENOMIC DNA]</scope>
    <source>
        <strain evidence="8">CGMCC 1.16455</strain>
    </source>
</reference>
<dbReference type="InterPro" id="IPR010985">
    <property type="entry name" value="Ribbon_hlx_hlx"/>
</dbReference>
<organism evidence="7 8">
    <name type="scientific">Brachybacterium tyrofermentans</name>
    <dbReference type="NCBI Taxonomy" id="47848"/>
    <lineage>
        <taxon>Bacteria</taxon>
        <taxon>Bacillati</taxon>
        <taxon>Actinomycetota</taxon>
        <taxon>Actinomycetes</taxon>
        <taxon>Micrococcales</taxon>
        <taxon>Dermabacteraceae</taxon>
        <taxon>Brachybacterium</taxon>
    </lineage>
</organism>
<gene>
    <name evidence="7" type="ORF">ACFPK8_10970</name>
</gene>
<dbReference type="GeneID" id="303298042"/>
<keyword evidence="8" id="KW-1185">Reference proteome</keyword>
<protein>
    <submittedName>
        <fullName evidence="7">DUF1778 domain-containing protein</fullName>
    </submittedName>
</protein>
<evidence type="ECO:0000256" key="4">
    <source>
        <dbReference type="ARBA" id="ARBA00023125"/>
    </source>
</evidence>
<dbReference type="EMBL" id="JBHSLN010000024">
    <property type="protein sequence ID" value="MFC5298032.1"/>
    <property type="molecule type" value="Genomic_DNA"/>
</dbReference>
<dbReference type="SUPFAM" id="SSF47598">
    <property type="entry name" value="Ribbon-helix-helix"/>
    <property type="match status" value="1"/>
</dbReference>
<dbReference type="PANTHER" id="PTHR35401">
    <property type="entry name" value="COPG FAMILY HELIX-TURN-HELIX PROTEIN-RELATED-RELATED"/>
    <property type="match status" value="1"/>
</dbReference>
<evidence type="ECO:0000313" key="8">
    <source>
        <dbReference type="Proteomes" id="UP001595937"/>
    </source>
</evidence>
<comment type="caution">
    <text evidence="7">The sequence shown here is derived from an EMBL/GenBank/DDBJ whole genome shotgun (WGS) entry which is preliminary data.</text>
</comment>
<accession>A0ABW0FF54</accession>
<evidence type="ECO:0000313" key="7">
    <source>
        <dbReference type="EMBL" id="MFC5298032.1"/>
    </source>
</evidence>
<dbReference type="Gene3D" id="1.20.5.780">
    <property type="entry name" value="Single helix bin"/>
    <property type="match status" value="1"/>
</dbReference>
<evidence type="ECO:0000256" key="1">
    <source>
        <dbReference type="ARBA" id="ARBA00022491"/>
    </source>
</evidence>
<comment type="similarity">
    <text evidence="6">Belongs to the TacA antitoxin family.</text>
</comment>
<evidence type="ECO:0000256" key="5">
    <source>
        <dbReference type="ARBA" id="ARBA00023163"/>
    </source>
</evidence>